<reference evidence="2 3" key="1">
    <citation type="submission" date="2014-05" db="EMBL/GenBank/DDBJ databases">
        <authorList>
            <person name="Daugherty S.C."/>
            <person name="Tallon L.J."/>
            <person name="Sadzewicz L."/>
            <person name="Kilian M."/>
            <person name="Tettelin H."/>
        </authorList>
    </citation>
    <scope>NUCLEOTIDE SEQUENCE [LARGE SCALE GENOMIC DNA]</scope>
    <source>
        <strain evidence="2 3">SK143</strain>
    </source>
</reference>
<evidence type="ECO:0000313" key="3">
    <source>
        <dbReference type="Proteomes" id="UP000028098"/>
    </source>
</evidence>
<feature type="transmembrane region" description="Helical" evidence="1">
    <location>
        <begin position="33"/>
        <end position="51"/>
    </location>
</feature>
<keyword evidence="1" id="KW-0472">Membrane</keyword>
<evidence type="ECO:0000256" key="1">
    <source>
        <dbReference type="SAM" id="Phobius"/>
    </source>
</evidence>
<evidence type="ECO:0000313" key="2">
    <source>
        <dbReference type="EMBL" id="KEQ49346.1"/>
    </source>
</evidence>
<sequence>MLSSVEDDAPESEELALSELEELGVLGVLRSNFGILLISSTLGIGLFALTGL</sequence>
<protein>
    <submittedName>
        <fullName evidence="2">Uncharacterized protein</fullName>
    </submittedName>
</protein>
<organism evidence="2 3">
    <name type="scientific">Streptococcus oralis</name>
    <dbReference type="NCBI Taxonomy" id="1303"/>
    <lineage>
        <taxon>Bacteria</taxon>
        <taxon>Bacillati</taxon>
        <taxon>Bacillota</taxon>
        <taxon>Bacilli</taxon>
        <taxon>Lactobacillales</taxon>
        <taxon>Streptococcaceae</taxon>
        <taxon>Streptococcus</taxon>
    </lineage>
</organism>
<comment type="caution">
    <text evidence="2">The sequence shown here is derived from an EMBL/GenBank/DDBJ whole genome shotgun (WGS) entry which is preliminary data.</text>
</comment>
<dbReference type="EMBL" id="JPGB01000007">
    <property type="protein sequence ID" value="KEQ49346.1"/>
    <property type="molecule type" value="Genomic_DNA"/>
</dbReference>
<gene>
    <name evidence="2" type="ORF">SK143_2022</name>
</gene>
<dbReference type="Proteomes" id="UP000028098">
    <property type="component" value="Unassembled WGS sequence"/>
</dbReference>
<dbReference type="PATRIC" id="fig|1303.44.peg.1931"/>
<proteinExistence type="predicted"/>
<dbReference type="AlphaFoldDB" id="A0A081R2C3"/>
<accession>A0A081R2C3</accession>
<keyword evidence="1" id="KW-0812">Transmembrane</keyword>
<keyword evidence="1" id="KW-1133">Transmembrane helix</keyword>
<name>A0A081R2C3_STROR</name>